<evidence type="ECO:0000313" key="5">
    <source>
        <dbReference type="Proteomes" id="UP001589896"/>
    </source>
</evidence>
<keyword evidence="5" id="KW-1185">Reference proteome</keyword>
<dbReference type="InterPro" id="IPR022290">
    <property type="entry name" value="LLM_Atu2307-like"/>
</dbReference>
<dbReference type="InterPro" id="IPR050766">
    <property type="entry name" value="Bact_Lucif_Oxidored"/>
</dbReference>
<keyword evidence="1 4" id="KW-0560">Oxidoreductase</keyword>
<keyword evidence="2" id="KW-0503">Monooxygenase</keyword>
<proteinExistence type="predicted"/>
<evidence type="ECO:0000313" key="4">
    <source>
        <dbReference type="EMBL" id="MFC0682176.1"/>
    </source>
</evidence>
<organism evidence="4 5">
    <name type="scientific">Lysobacter korlensis</name>
    <dbReference type="NCBI Taxonomy" id="553636"/>
    <lineage>
        <taxon>Bacteria</taxon>
        <taxon>Pseudomonadati</taxon>
        <taxon>Pseudomonadota</taxon>
        <taxon>Gammaproteobacteria</taxon>
        <taxon>Lysobacterales</taxon>
        <taxon>Lysobacteraceae</taxon>
        <taxon>Lysobacter</taxon>
    </lineage>
</organism>
<dbReference type="Proteomes" id="UP001589896">
    <property type="component" value="Unassembled WGS sequence"/>
</dbReference>
<dbReference type="PANTHER" id="PTHR30137">
    <property type="entry name" value="LUCIFERASE-LIKE MONOOXYGENASE"/>
    <property type="match status" value="1"/>
</dbReference>
<dbReference type="PANTHER" id="PTHR30137:SF8">
    <property type="entry name" value="BLR5498 PROTEIN"/>
    <property type="match status" value="1"/>
</dbReference>
<sequence>MAEDAVAQQVEFGVDTFGDVTHAPDGTPVPHPQVLRDVVEEGVLADRVGLDFFGVGEHHRADFAVSAPDVVLSAIAGRTERIHLGSAVTVLSSDDPIRVYQRFATLDAVSNGRAEVILGRGSFTESFPLFGFDLGQYEELFNEKLDLFAALLAEEPVTWEGGFRTPLVDQRVYPTTESGRLKVWIGVGGSPESVVRAARYRMPLTLAIIGGDPARFLPYADLYRRALAQFETEPLPIAVHSPGYLADTDEQARAELFSPYKAMRDRIGKERGWPPMGRDEFEHEITHGSLYVGSPETVAQKMANTIRTLGVDRFDLKYSAGPLAHANMMHSIELYGTEVVPRVRELLAEEHAPIEL</sequence>
<gene>
    <name evidence="4" type="ORF">ACFFGH_30465</name>
</gene>
<name>A0ABV6RYX2_9GAMM</name>
<evidence type="ECO:0000256" key="2">
    <source>
        <dbReference type="ARBA" id="ARBA00023033"/>
    </source>
</evidence>
<dbReference type="Gene3D" id="3.20.20.30">
    <property type="entry name" value="Luciferase-like domain"/>
    <property type="match status" value="1"/>
</dbReference>
<protein>
    <submittedName>
        <fullName evidence="4">LLM class flavin-dependent oxidoreductase</fullName>
        <ecNumber evidence="4">1.-.-.-</ecNumber>
    </submittedName>
</protein>
<evidence type="ECO:0000256" key="1">
    <source>
        <dbReference type="ARBA" id="ARBA00023002"/>
    </source>
</evidence>
<feature type="domain" description="Luciferase-like" evidence="3">
    <location>
        <begin position="28"/>
        <end position="312"/>
    </location>
</feature>
<reference evidence="4 5" key="1">
    <citation type="submission" date="2024-09" db="EMBL/GenBank/DDBJ databases">
        <authorList>
            <person name="Sun Q."/>
            <person name="Mori K."/>
        </authorList>
    </citation>
    <scope>NUCLEOTIDE SEQUENCE [LARGE SCALE GENOMIC DNA]</scope>
    <source>
        <strain evidence="4 5">KCTC 23076</strain>
    </source>
</reference>
<comment type="caution">
    <text evidence="4">The sequence shown here is derived from an EMBL/GenBank/DDBJ whole genome shotgun (WGS) entry which is preliminary data.</text>
</comment>
<dbReference type="RefSeq" id="WP_386675942.1">
    <property type="nucleotide sequence ID" value="NZ_JBHLTG010000011.1"/>
</dbReference>
<dbReference type="SUPFAM" id="SSF51679">
    <property type="entry name" value="Bacterial luciferase-like"/>
    <property type="match status" value="1"/>
</dbReference>
<dbReference type="Pfam" id="PF00296">
    <property type="entry name" value="Bac_luciferase"/>
    <property type="match status" value="1"/>
</dbReference>
<dbReference type="InterPro" id="IPR036661">
    <property type="entry name" value="Luciferase-like_sf"/>
</dbReference>
<dbReference type="GO" id="GO:0016491">
    <property type="term" value="F:oxidoreductase activity"/>
    <property type="evidence" value="ECO:0007669"/>
    <property type="project" value="UniProtKB-KW"/>
</dbReference>
<evidence type="ECO:0000259" key="3">
    <source>
        <dbReference type="Pfam" id="PF00296"/>
    </source>
</evidence>
<dbReference type="EC" id="1.-.-.-" evidence="4"/>
<accession>A0ABV6RYX2</accession>
<dbReference type="EMBL" id="JBHLTG010000011">
    <property type="protein sequence ID" value="MFC0682176.1"/>
    <property type="molecule type" value="Genomic_DNA"/>
</dbReference>
<dbReference type="NCBIfam" id="TIGR03858">
    <property type="entry name" value="LLM_2I7G"/>
    <property type="match status" value="1"/>
</dbReference>
<dbReference type="InterPro" id="IPR011251">
    <property type="entry name" value="Luciferase-like_dom"/>
</dbReference>